<dbReference type="OMA" id="IRHDECI"/>
<feature type="coiled-coil region" evidence="6">
    <location>
        <begin position="334"/>
        <end position="444"/>
    </location>
</feature>
<keyword evidence="10" id="KW-1185">Reference proteome</keyword>
<organism evidence="9 10">
    <name type="scientific">Trichoplax adhaerens</name>
    <name type="common">Trichoplax reptans</name>
    <dbReference type="NCBI Taxonomy" id="10228"/>
    <lineage>
        <taxon>Eukaryota</taxon>
        <taxon>Metazoa</taxon>
        <taxon>Placozoa</taxon>
        <taxon>Uniplacotomia</taxon>
        <taxon>Trichoplacea</taxon>
        <taxon>Trichoplacidae</taxon>
        <taxon>Trichoplax</taxon>
    </lineage>
</organism>
<dbReference type="SMART" id="SM00064">
    <property type="entry name" value="FYVE"/>
    <property type="match status" value="1"/>
</dbReference>
<evidence type="ECO:0000259" key="7">
    <source>
        <dbReference type="PROSITE" id="PS50178"/>
    </source>
</evidence>
<feature type="domain" description="FYVE-type" evidence="7">
    <location>
        <begin position="477"/>
        <end position="541"/>
    </location>
</feature>
<keyword evidence="1" id="KW-0479">Metal-binding</keyword>
<dbReference type="SMART" id="SM00593">
    <property type="entry name" value="RUN"/>
    <property type="match status" value="1"/>
</dbReference>
<evidence type="ECO:0008006" key="11">
    <source>
        <dbReference type="Google" id="ProtNLM"/>
    </source>
</evidence>
<dbReference type="PhylomeDB" id="B3S4M8"/>
<dbReference type="InterPro" id="IPR037213">
    <property type="entry name" value="Run_dom_sf"/>
</dbReference>
<dbReference type="HOGENOM" id="CLU_014576_3_1_1"/>
<dbReference type="InterPro" id="IPR013083">
    <property type="entry name" value="Znf_RING/FYVE/PHD"/>
</dbReference>
<dbReference type="Gene3D" id="1.20.58.900">
    <property type="match status" value="1"/>
</dbReference>
<evidence type="ECO:0000256" key="5">
    <source>
        <dbReference type="PROSITE-ProRule" id="PRU00091"/>
    </source>
</evidence>
<keyword evidence="3" id="KW-0862">Zinc</keyword>
<feature type="domain" description="RUN" evidence="8">
    <location>
        <begin position="61"/>
        <end position="196"/>
    </location>
</feature>
<evidence type="ECO:0000256" key="6">
    <source>
        <dbReference type="SAM" id="Coils"/>
    </source>
</evidence>
<dbReference type="PROSITE" id="PS50178">
    <property type="entry name" value="ZF_FYVE"/>
    <property type="match status" value="1"/>
</dbReference>
<dbReference type="GO" id="GO:0008270">
    <property type="term" value="F:zinc ion binding"/>
    <property type="evidence" value="ECO:0007669"/>
    <property type="project" value="UniProtKB-KW"/>
</dbReference>
<keyword evidence="2 5" id="KW-0863">Zinc-finger</keyword>
<keyword evidence="4 6" id="KW-0175">Coiled coil</keyword>
<dbReference type="Gene3D" id="3.30.40.10">
    <property type="entry name" value="Zinc/RING finger domain, C3HC4 (zinc finger)"/>
    <property type="match status" value="1"/>
</dbReference>
<dbReference type="RefSeq" id="XP_002115203.1">
    <property type="nucleotide sequence ID" value="XM_002115167.1"/>
</dbReference>
<evidence type="ECO:0000259" key="8">
    <source>
        <dbReference type="PROSITE" id="PS50826"/>
    </source>
</evidence>
<dbReference type="Pfam" id="PF02759">
    <property type="entry name" value="RUN"/>
    <property type="match status" value="1"/>
</dbReference>
<dbReference type="EMBL" id="DS985249">
    <property type="protein sequence ID" value="EDV22659.1"/>
    <property type="molecule type" value="Genomic_DNA"/>
</dbReference>
<dbReference type="InterPro" id="IPR000306">
    <property type="entry name" value="Znf_FYVE"/>
</dbReference>
<dbReference type="PROSITE" id="PS50826">
    <property type="entry name" value="RUN"/>
    <property type="match status" value="1"/>
</dbReference>
<sequence>MSSPSHASDFHPIYDEDHDLSVATPDDPVRLIERRNILSLSKLSIKSLIDASLRIGRHLENPDFPPLLELFVALELLLRHGLKGKRMILGRRKEPWDIIEAYCKIACDEELNQSIRSCRSLPSVRSNVGRWRAWLRIALMQKKLSTYFLKIINCRDNFLSEFYESYATLMHEESSVIAGLLIGLNVIDINIPMKGINLDTQPLVINLSMYFKDENAVGYEGSEDNNRSTITTLTKKLDSSNQLTTQMSNNLTIALAKGQCEKEQNEKLKNIISNLNKDFQQASMSSLKAAWQSIHEKDDTISALRQQLGDVKQLLIEWQSKDTNSSSKSNLDLIDTLQRRCDEKDEVLNSKEANGIELEKHTKASEQLKFRLQLMEEQCSSLQSELTQQLQERNDIQATLADLQKENEILRDSQRKLNKDKSKMNELEQKCKELQKNYEERELALIEMGEHLSKAHLKASDYKEVSKAFSESVWIDDKAISDCQQCKKSFSVSRRKMYLQSQHHCRHCGGVFCGNCSDNNMPLPSSAKPVRVCDACYTFLLTRYNASAKRE</sequence>
<dbReference type="InterPro" id="IPR004012">
    <property type="entry name" value="Run_dom"/>
</dbReference>
<dbReference type="InParanoid" id="B3S4M8"/>
<dbReference type="CDD" id="cd15721">
    <property type="entry name" value="FYVE_RUFY1_like"/>
    <property type="match status" value="1"/>
</dbReference>
<dbReference type="PANTHER" id="PTHR45956">
    <property type="entry name" value="RUN AND FYVE DOMAIN-CONTAINING PROTEIN 2-LIKE PROTEIN"/>
    <property type="match status" value="1"/>
</dbReference>
<dbReference type="AlphaFoldDB" id="B3S4M8"/>
<dbReference type="InterPro" id="IPR047335">
    <property type="entry name" value="RUFY1-3"/>
</dbReference>
<dbReference type="Pfam" id="PF01363">
    <property type="entry name" value="FYVE"/>
    <property type="match status" value="1"/>
</dbReference>
<dbReference type="SUPFAM" id="SSF140741">
    <property type="entry name" value="RUN domain-like"/>
    <property type="match status" value="1"/>
</dbReference>
<dbReference type="InterPro" id="IPR011011">
    <property type="entry name" value="Znf_FYVE_PHD"/>
</dbReference>
<evidence type="ECO:0000256" key="4">
    <source>
        <dbReference type="ARBA" id="ARBA00023054"/>
    </source>
</evidence>
<protein>
    <recommendedName>
        <fullName evidence="11">RUN and FYVE domain-containing protein 2</fullName>
    </recommendedName>
</protein>
<dbReference type="SUPFAM" id="SSF57903">
    <property type="entry name" value="FYVE/PHD zinc finger"/>
    <property type="match status" value="1"/>
</dbReference>
<dbReference type="eggNOG" id="KOG4381">
    <property type="taxonomic scope" value="Eukaryota"/>
</dbReference>
<dbReference type="FunCoup" id="B3S4M8">
    <property type="interactions" value="2730"/>
</dbReference>
<name>B3S4M8_TRIAD</name>
<dbReference type="CDD" id="cd17681">
    <property type="entry name" value="RUN_RUFY1_like"/>
    <property type="match status" value="1"/>
</dbReference>
<dbReference type="PANTHER" id="PTHR45956:SF6">
    <property type="entry name" value="RUN DOMAIN-CONTAINING PROTEIN"/>
    <property type="match status" value="1"/>
</dbReference>
<dbReference type="CTD" id="6756253"/>
<reference evidence="9 10" key="1">
    <citation type="journal article" date="2008" name="Nature">
        <title>The Trichoplax genome and the nature of placozoans.</title>
        <authorList>
            <person name="Srivastava M."/>
            <person name="Begovic E."/>
            <person name="Chapman J."/>
            <person name="Putnam N.H."/>
            <person name="Hellsten U."/>
            <person name="Kawashima T."/>
            <person name="Kuo A."/>
            <person name="Mitros T."/>
            <person name="Salamov A."/>
            <person name="Carpenter M.L."/>
            <person name="Signorovitch A.Y."/>
            <person name="Moreno M.A."/>
            <person name="Kamm K."/>
            <person name="Grimwood J."/>
            <person name="Schmutz J."/>
            <person name="Shapiro H."/>
            <person name="Grigoriev I.V."/>
            <person name="Buss L.W."/>
            <person name="Schierwater B."/>
            <person name="Dellaporta S.L."/>
            <person name="Rokhsar D.S."/>
        </authorList>
    </citation>
    <scope>NUCLEOTIDE SEQUENCE [LARGE SCALE GENOMIC DNA]</scope>
    <source>
        <strain evidence="9 10">Grell-BS-1999</strain>
    </source>
</reference>
<evidence type="ECO:0000313" key="9">
    <source>
        <dbReference type="EMBL" id="EDV22659.1"/>
    </source>
</evidence>
<gene>
    <name evidence="9" type="ORF">TRIADDRAFT_59144</name>
</gene>
<dbReference type="OrthoDB" id="79871at2759"/>
<dbReference type="Proteomes" id="UP000009022">
    <property type="component" value="Unassembled WGS sequence"/>
</dbReference>
<evidence type="ECO:0000313" key="10">
    <source>
        <dbReference type="Proteomes" id="UP000009022"/>
    </source>
</evidence>
<accession>B3S4M8</accession>
<dbReference type="KEGG" id="tad:TRIADDRAFT_59144"/>
<evidence type="ECO:0000256" key="2">
    <source>
        <dbReference type="ARBA" id="ARBA00022771"/>
    </source>
</evidence>
<evidence type="ECO:0000256" key="3">
    <source>
        <dbReference type="ARBA" id="ARBA00022833"/>
    </source>
</evidence>
<proteinExistence type="predicted"/>
<dbReference type="GeneID" id="6756253"/>
<evidence type="ECO:0000256" key="1">
    <source>
        <dbReference type="ARBA" id="ARBA00022723"/>
    </source>
</evidence>
<dbReference type="InterPro" id="IPR017455">
    <property type="entry name" value="Znf_FYVE-rel"/>
</dbReference>